<reference evidence="1 2" key="1">
    <citation type="journal article" date="2016" name="G3 (Bethesda)">
        <title>First Draft Assembly and Annotation of the Genome of a California Endemic Oak Quercus lobata Nee (Fagaceae).</title>
        <authorList>
            <person name="Sork V.L."/>
            <person name="Fitz-Gibbon S.T."/>
            <person name="Puiu D."/>
            <person name="Crepeau M."/>
            <person name="Gugger P.F."/>
            <person name="Sherman R."/>
            <person name="Stevens K."/>
            <person name="Langley C.H."/>
            <person name="Pellegrini M."/>
            <person name="Salzberg S.L."/>
        </authorList>
    </citation>
    <scope>NUCLEOTIDE SEQUENCE [LARGE SCALE GENOMIC DNA]</scope>
    <source>
        <strain evidence="1 2">cv. SW786</strain>
    </source>
</reference>
<evidence type="ECO:0000313" key="1">
    <source>
        <dbReference type="EnsemblPlants" id="QL05p042949:mrna"/>
    </source>
</evidence>
<accession>A0A7N2LQ27</accession>
<dbReference type="AlphaFoldDB" id="A0A7N2LQ27"/>
<name>A0A7N2LQ27_QUELO</name>
<dbReference type="EnsemblPlants" id="QL05p042949:mrna">
    <property type="protein sequence ID" value="QL05p042949:mrna"/>
    <property type="gene ID" value="QL05p042949"/>
</dbReference>
<dbReference type="EMBL" id="LRBV02000005">
    <property type="status" value="NOT_ANNOTATED_CDS"/>
    <property type="molecule type" value="Genomic_DNA"/>
</dbReference>
<dbReference type="Gramene" id="QL05p042949:mrna">
    <property type="protein sequence ID" value="QL05p042949:mrna"/>
    <property type="gene ID" value="QL05p042949"/>
</dbReference>
<dbReference type="InParanoid" id="A0A7N2LQ27"/>
<dbReference type="Proteomes" id="UP000594261">
    <property type="component" value="Chromosome 5"/>
</dbReference>
<sequence>MISSTRFIKQQLKLAIKSNADIKLFMKDLDGKVYSVGFSVTQYMYLSKQIALPFSSKDHAPYSMATRLAFWYYPLEDEYVVLKMNSRLEVMSSAKQRTKEEDLFASLEWEVVLQFEFRINPQPLAIYRPLLVSEDGRQLLLEKGIGLKTKLLWYDLETESARWARFESLPEGFITIVSIGTLLLLDEMMA</sequence>
<reference evidence="1" key="2">
    <citation type="submission" date="2021-01" db="UniProtKB">
        <authorList>
            <consortium name="EnsemblPlants"/>
        </authorList>
    </citation>
    <scope>IDENTIFICATION</scope>
</reference>
<organism evidence="1 2">
    <name type="scientific">Quercus lobata</name>
    <name type="common">Valley oak</name>
    <dbReference type="NCBI Taxonomy" id="97700"/>
    <lineage>
        <taxon>Eukaryota</taxon>
        <taxon>Viridiplantae</taxon>
        <taxon>Streptophyta</taxon>
        <taxon>Embryophyta</taxon>
        <taxon>Tracheophyta</taxon>
        <taxon>Spermatophyta</taxon>
        <taxon>Magnoliopsida</taxon>
        <taxon>eudicotyledons</taxon>
        <taxon>Gunneridae</taxon>
        <taxon>Pentapetalae</taxon>
        <taxon>rosids</taxon>
        <taxon>fabids</taxon>
        <taxon>Fagales</taxon>
        <taxon>Fagaceae</taxon>
        <taxon>Quercus</taxon>
    </lineage>
</organism>
<proteinExistence type="predicted"/>
<evidence type="ECO:0000313" key="2">
    <source>
        <dbReference type="Proteomes" id="UP000594261"/>
    </source>
</evidence>
<keyword evidence="2" id="KW-1185">Reference proteome</keyword>
<protein>
    <submittedName>
        <fullName evidence="1">Uncharacterized protein</fullName>
    </submittedName>
</protein>